<comment type="similarity">
    <text evidence="1">Belongs to the glycosyltransferase 2 family.</text>
</comment>
<name>A0ABD7YXK7_9LACO</name>
<evidence type="ECO:0000256" key="4">
    <source>
        <dbReference type="SAM" id="Phobius"/>
    </source>
</evidence>
<dbReference type="RefSeq" id="WP_283472212.1">
    <property type="nucleotide sequence ID" value="NZ_CP114501.1"/>
</dbReference>
<dbReference type="PANTHER" id="PTHR43685">
    <property type="entry name" value="GLYCOSYLTRANSFERASE"/>
    <property type="match status" value="1"/>
</dbReference>
<evidence type="ECO:0000256" key="3">
    <source>
        <dbReference type="ARBA" id="ARBA00022679"/>
    </source>
</evidence>
<sequence>MNKKYPGFSVLITVYSKENPMYFDEALSSIEQQTIEPDEIVLVKDGKLTPELDEVVYNHQCKYPEKYVIQSLNVRCGQGIALRKGVELVTNEWIARMDSDDFSEVDRFEKQLQVIVDAPTICVVGGNVLEFSGNPNNTVGRRVVPESYEEIVKYARYRNPINHSTSMIKKTALLDVGNYRSVEKMEDYDLWARFIIAGYKMVNIQKNLVRMRVSDGMYKRRGGWRFLITYIRMKRKWRKQGLGNIFTEIVSDIIMTISVFMPSSLREIMYKKLLHKH</sequence>
<evidence type="ECO:0000256" key="2">
    <source>
        <dbReference type="ARBA" id="ARBA00022676"/>
    </source>
</evidence>
<keyword evidence="4" id="KW-0812">Transmembrane</keyword>
<dbReference type="Gene3D" id="3.90.550.10">
    <property type="entry name" value="Spore Coat Polysaccharide Biosynthesis Protein SpsA, Chain A"/>
    <property type="match status" value="1"/>
</dbReference>
<dbReference type="AlphaFoldDB" id="A0ABD7YXK7"/>
<dbReference type="InterPro" id="IPR050834">
    <property type="entry name" value="Glycosyltransf_2"/>
</dbReference>
<protein>
    <submittedName>
        <fullName evidence="6">Glycosyltransferase</fullName>
        <ecNumber evidence="6">2.4.-.-</ecNumber>
    </submittedName>
</protein>
<evidence type="ECO:0000313" key="7">
    <source>
        <dbReference type="Proteomes" id="UP001224533"/>
    </source>
</evidence>
<dbReference type="PANTHER" id="PTHR43685:SF5">
    <property type="entry name" value="GLYCOSYLTRANSFERASE EPSE-RELATED"/>
    <property type="match status" value="1"/>
</dbReference>
<dbReference type="Proteomes" id="UP001224533">
    <property type="component" value="Chromosome"/>
</dbReference>
<dbReference type="EC" id="2.4.-.-" evidence="6"/>
<feature type="transmembrane region" description="Helical" evidence="4">
    <location>
        <begin position="241"/>
        <end position="261"/>
    </location>
</feature>
<organism evidence="6 7">
    <name type="scientific">Ligilactobacillus salivarius</name>
    <dbReference type="NCBI Taxonomy" id="1624"/>
    <lineage>
        <taxon>Bacteria</taxon>
        <taxon>Bacillati</taxon>
        <taxon>Bacillota</taxon>
        <taxon>Bacilli</taxon>
        <taxon>Lactobacillales</taxon>
        <taxon>Lactobacillaceae</taxon>
        <taxon>Ligilactobacillus</taxon>
    </lineage>
</organism>
<keyword evidence="4" id="KW-0472">Membrane</keyword>
<dbReference type="InterPro" id="IPR029044">
    <property type="entry name" value="Nucleotide-diphossugar_trans"/>
</dbReference>
<accession>A0ABD7YXK7</accession>
<dbReference type="GO" id="GO:0016757">
    <property type="term" value="F:glycosyltransferase activity"/>
    <property type="evidence" value="ECO:0007669"/>
    <property type="project" value="UniProtKB-KW"/>
</dbReference>
<evidence type="ECO:0000313" key="6">
    <source>
        <dbReference type="EMBL" id="WHS18079.1"/>
    </source>
</evidence>
<keyword evidence="3 6" id="KW-0808">Transferase</keyword>
<keyword evidence="4" id="KW-1133">Transmembrane helix</keyword>
<gene>
    <name evidence="6" type="ORF">O2U02_02325</name>
</gene>
<evidence type="ECO:0000256" key="1">
    <source>
        <dbReference type="ARBA" id="ARBA00006739"/>
    </source>
</evidence>
<dbReference type="Pfam" id="PF00535">
    <property type="entry name" value="Glycos_transf_2"/>
    <property type="match status" value="1"/>
</dbReference>
<dbReference type="InterPro" id="IPR001173">
    <property type="entry name" value="Glyco_trans_2-like"/>
</dbReference>
<keyword evidence="2 6" id="KW-0328">Glycosyltransferase</keyword>
<dbReference type="SUPFAM" id="SSF53448">
    <property type="entry name" value="Nucleotide-diphospho-sugar transferases"/>
    <property type="match status" value="1"/>
</dbReference>
<dbReference type="EMBL" id="CP114509">
    <property type="protein sequence ID" value="WHS18079.1"/>
    <property type="molecule type" value="Genomic_DNA"/>
</dbReference>
<feature type="domain" description="Glycosyltransferase 2-like" evidence="5">
    <location>
        <begin position="9"/>
        <end position="161"/>
    </location>
</feature>
<reference evidence="6 7" key="1">
    <citation type="submission" date="2022-12" db="EMBL/GenBank/DDBJ databases">
        <title>Assessment of beneficial effects and identification of host adaptation-associated genes of Ligilactobacillus salivarius isolated from Meles meles.</title>
        <authorList>
            <person name="Wang Y."/>
        </authorList>
    </citation>
    <scope>NUCLEOTIDE SEQUENCE [LARGE SCALE GENOMIC DNA]</scope>
    <source>
        <strain evidence="6 7">S35</strain>
    </source>
</reference>
<proteinExistence type="inferred from homology"/>
<evidence type="ECO:0000259" key="5">
    <source>
        <dbReference type="Pfam" id="PF00535"/>
    </source>
</evidence>